<dbReference type="PANTHER" id="PTHR10937">
    <property type="entry name" value="GLUCOSAMINE--FRUCTOSE-6-PHOSPHATE AMINOTRANSFERASE, ISOMERIZING"/>
    <property type="match status" value="1"/>
</dbReference>
<dbReference type="Proteomes" id="UP001596337">
    <property type="component" value="Unassembled WGS sequence"/>
</dbReference>
<name>A0ABW2C2D4_9PSEU</name>
<proteinExistence type="predicted"/>
<evidence type="ECO:0000313" key="4">
    <source>
        <dbReference type="Proteomes" id="UP001596337"/>
    </source>
</evidence>
<reference evidence="4" key="1">
    <citation type="journal article" date="2019" name="Int. J. Syst. Evol. Microbiol.">
        <title>The Global Catalogue of Microorganisms (GCM) 10K type strain sequencing project: providing services to taxonomists for standard genome sequencing and annotation.</title>
        <authorList>
            <consortium name="The Broad Institute Genomics Platform"/>
            <consortium name="The Broad Institute Genome Sequencing Center for Infectious Disease"/>
            <person name="Wu L."/>
            <person name="Ma J."/>
        </authorList>
    </citation>
    <scope>NUCLEOTIDE SEQUENCE [LARGE SCALE GENOMIC DNA]</scope>
    <source>
        <strain evidence="4">KCTC 32255</strain>
    </source>
</reference>
<protein>
    <submittedName>
        <fullName evidence="3">SIS domain-containing protein</fullName>
        <ecNumber evidence="3">3.5.-.-</ecNumber>
    </submittedName>
</protein>
<dbReference type="InterPro" id="IPR001347">
    <property type="entry name" value="SIS_dom"/>
</dbReference>
<dbReference type="CDD" id="cd05009">
    <property type="entry name" value="SIS_GlmS_GlmD_2"/>
    <property type="match status" value="1"/>
</dbReference>
<dbReference type="GO" id="GO:0016787">
    <property type="term" value="F:hydrolase activity"/>
    <property type="evidence" value="ECO:0007669"/>
    <property type="project" value="UniProtKB-KW"/>
</dbReference>
<keyword evidence="4" id="KW-1185">Reference proteome</keyword>
<dbReference type="InterPro" id="IPR046348">
    <property type="entry name" value="SIS_dom_sf"/>
</dbReference>
<accession>A0ABW2C2D4</accession>
<dbReference type="EMBL" id="JBHSXX010000001">
    <property type="protein sequence ID" value="MFC6868775.1"/>
    <property type="molecule type" value="Genomic_DNA"/>
</dbReference>
<gene>
    <name evidence="3" type="ORF">ACFQGD_16665</name>
</gene>
<dbReference type="InterPro" id="IPR035466">
    <property type="entry name" value="GlmS/AgaS_SIS"/>
</dbReference>
<evidence type="ECO:0000256" key="1">
    <source>
        <dbReference type="ARBA" id="ARBA00022737"/>
    </source>
</evidence>
<dbReference type="RefSeq" id="WP_345396653.1">
    <property type="nucleotide sequence ID" value="NZ_BAABLA010000026.1"/>
</dbReference>
<evidence type="ECO:0000259" key="2">
    <source>
        <dbReference type="PROSITE" id="PS51464"/>
    </source>
</evidence>
<feature type="domain" description="SIS" evidence="2">
    <location>
        <begin position="26"/>
        <end position="162"/>
    </location>
</feature>
<keyword evidence="3" id="KW-0378">Hydrolase</keyword>
<dbReference type="SUPFAM" id="SSF53697">
    <property type="entry name" value="SIS domain"/>
    <property type="match status" value="1"/>
</dbReference>
<keyword evidence="1" id="KW-0677">Repeat</keyword>
<organism evidence="3 4">
    <name type="scientific">Haloechinothrix salitolerans</name>
    <dbReference type="NCBI Taxonomy" id="926830"/>
    <lineage>
        <taxon>Bacteria</taxon>
        <taxon>Bacillati</taxon>
        <taxon>Actinomycetota</taxon>
        <taxon>Actinomycetes</taxon>
        <taxon>Pseudonocardiales</taxon>
        <taxon>Pseudonocardiaceae</taxon>
        <taxon>Haloechinothrix</taxon>
    </lineage>
</organism>
<dbReference type="EC" id="3.5.-.-" evidence="3"/>
<comment type="caution">
    <text evidence="3">The sequence shown here is derived from an EMBL/GenBank/DDBJ whole genome shotgun (WGS) entry which is preliminary data.</text>
</comment>
<dbReference type="InterPro" id="IPR035490">
    <property type="entry name" value="GlmS/FrlB_SIS"/>
</dbReference>
<sequence>MTHIDVELASQPPLWRKAAELAAVNLDVLPRPGQRVAVVGCGTSLYMAQTYAALREASGHGETDAFPASEMPARRYDAVVALSRSGTTTEVVDLLTRLRGTVPTTVLTADPDTPVVDVADRALVLDFADERSVVQTRSATCALVLLRAHLGLDVDALIADGEAALADELPTGSVERTQFTFLGTGWTVGLANEAALKLREAALAWAESYPGMEYRHGPISVSDERSVVWTLGTPPRGLADEVRRTGALWVASDRDPLAEVIRVQRLAVALAGRYGVDPDHPRNLARSIILTA</sequence>
<evidence type="ECO:0000313" key="3">
    <source>
        <dbReference type="EMBL" id="MFC6868775.1"/>
    </source>
</evidence>
<dbReference type="CDD" id="cd05008">
    <property type="entry name" value="SIS_GlmS_GlmD_1"/>
    <property type="match status" value="1"/>
</dbReference>
<dbReference type="Gene3D" id="3.40.50.10490">
    <property type="entry name" value="Glucose-6-phosphate isomerase like protein, domain 1"/>
    <property type="match status" value="3"/>
</dbReference>
<dbReference type="PROSITE" id="PS51464">
    <property type="entry name" value="SIS"/>
    <property type="match status" value="1"/>
</dbReference>